<organism evidence="2 3">
    <name type="scientific">Potamilus streckersoni</name>
    <dbReference type="NCBI Taxonomy" id="2493646"/>
    <lineage>
        <taxon>Eukaryota</taxon>
        <taxon>Metazoa</taxon>
        <taxon>Spiralia</taxon>
        <taxon>Lophotrochozoa</taxon>
        <taxon>Mollusca</taxon>
        <taxon>Bivalvia</taxon>
        <taxon>Autobranchia</taxon>
        <taxon>Heteroconchia</taxon>
        <taxon>Palaeoheterodonta</taxon>
        <taxon>Unionida</taxon>
        <taxon>Unionoidea</taxon>
        <taxon>Unionidae</taxon>
        <taxon>Ambleminae</taxon>
        <taxon>Lampsilini</taxon>
        <taxon>Potamilus</taxon>
    </lineage>
</organism>
<accession>A0AAE0RSR9</accession>
<evidence type="ECO:0000313" key="3">
    <source>
        <dbReference type="Proteomes" id="UP001195483"/>
    </source>
</evidence>
<gene>
    <name evidence="2" type="ORF">CHS0354_002969</name>
</gene>
<sequence length="175" mass="20849">MESIQLQDFYENSNVWDTRLSALNSEYFLYEFQEKDLDYNWIPLYYSFVEPWDYEPYLKQDNMKSLTDDENFVNTDHSESGSNDGVVRKYKKTRRGHAGGKRKRRGEKRQNVNTEVTDQPNAKRAREQEDINVREFEEQDNMAAAMDGFVVFCQPEESEEEAPMLWSWEKRGRGL</sequence>
<protein>
    <submittedName>
        <fullName evidence="2">Uncharacterized protein</fullName>
    </submittedName>
</protein>
<comment type="caution">
    <text evidence="2">The sequence shown here is derived from an EMBL/GenBank/DDBJ whole genome shotgun (WGS) entry which is preliminary data.</text>
</comment>
<feature type="compositionally biased region" description="Polar residues" evidence="1">
    <location>
        <begin position="111"/>
        <end position="120"/>
    </location>
</feature>
<dbReference type="EMBL" id="JAEAOA010000236">
    <property type="protein sequence ID" value="KAK3578665.1"/>
    <property type="molecule type" value="Genomic_DNA"/>
</dbReference>
<dbReference type="Proteomes" id="UP001195483">
    <property type="component" value="Unassembled WGS sequence"/>
</dbReference>
<feature type="region of interest" description="Disordered" evidence="1">
    <location>
        <begin position="73"/>
        <end position="129"/>
    </location>
</feature>
<reference evidence="2" key="2">
    <citation type="journal article" date="2021" name="Genome Biol. Evol.">
        <title>Developing a high-quality reference genome for a parasitic bivalve with doubly uniparental inheritance (Bivalvia: Unionida).</title>
        <authorList>
            <person name="Smith C.H."/>
        </authorList>
    </citation>
    <scope>NUCLEOTIDE SEQUENCE</scope>
    <source>
        <strain evidence="2">CHS0354</strain>
        <tissue evidence="2">Mantle</tissue>
    </source>
</reference>
<feature type="compositionally biased region" description="Polar residues" evidence="1">
    <location>
        <begin position="73"/>
        <end position="83"/>
    </location>
</feature>
<dbReference type="AlphaFoldDB" id="A0AAE0RSR9"/>
<evidence type="ECO:0000313" key="2">
    <source>
        <dbReference type="EMBL" id="KAK3578665.1"/>
    </source>
</evidence>
<reference evidence="2" key="1">
    <citation type="journal article" date="2021" name="Genome Biol. Evol.">
        <title>A High-Quality Reference Genome for a Parasitic Bivalve with Doubly Uniparental Inheritance (Bivalvia: Unionida).</title>
        <authorList>
            <person name="Smith C.H."/>
        </authorList>
    </citation>
    <scope>NUCLEOTIDE SEQUENCE</scope>
    <source>
        <strain evidence="2">CHS0354</strain>
    </source>
</reference>
<proteinExistence type="predicted"/>
<name>A0AAE0RSR9_9BIVA</name>
<evidence type="ECO:0000256" key="1">
    <source>
        <dbReference type="SAM" id="MobiDB-lite"/>
    </source>
</evidence>
<feature type="compositionally biased region" description="Basic residues" evidence="1">
    <location>
        <begin position="88"/>
        <end position="107"/>
    </location>
</feature>
<reference evidence="2" key="3">
    <citation type="submission" date="2023-05" db="EMBL/GenBank/DDBJ databases">
        <authorList>
            <person name="Smith C.H."/>
        </authorList>
    </citation>
    <scope>NUCLEOTIDE SEQUENCE</scope>
    <source>
        <strain evidence="2">CHS0354</strain>
        <tissue evidence="2">Mantle</tissue>
    </source>
</reference>
<keyword evidence="3" id="KW-1185">Reference proteome</keyword>